<organism evidence="3 4">
    <name type="scientific">Hirsutella minnesotensis 3608</name>
    <dbReference type="NCBI Taxonomy" id="1043627"/>
    <lineage>
        <taxon>Eukaryota</taxon>
        <taxon>Fungi</taxon>
        <taxon>Dikarya</taxon>
        <taxon>Ascomycota</taxon>
        <taxon>Pezizomycotina</taxon>
        <taxon>Sordariomycetes</taxon>
        <taxon>Hypocreomycetidae</taxon>
        <taxon>Hypocreales</taxon>
        <taxon>Ophiocordycipitaceae</taxon>
        <taxon>Hirsutella</taxon>
    </lineage>
</organism>
<protein>
    <recommendedName>
        <fullName evidence="5">SMP-30/Gluconolactonase/LRE-like region domain-containing protein</fullName>
    </recommendedName>
</protein>
<feature type="region of interest" description="Disordered" evidence="1">
    <location>
        <begin position="375"/>
        <end position="397"/>
    </location>
</feature>
<dbReference type="InterPro" id="IPR015943">
    <property type="entry name" value="WD40/YVTN_repeat-like_dom_sf"/>
</dbReference>
<keyword evidence="2" id="KW-0732">Signal</keyword>
<feature type="signal peptide" evidence="2">
    <location>
        <begin position="1"/>
        <end position="20"/>
    </location>
</feature>
<sequence length="397" mass="42116">MVASAAALLCTLLSAAGASAQAVGPAPGQPPAVPEAPAGDCVLPPGNFNISSFQLYPENADFDPKRCLVYFSVLYNATVAVYDVRKKAVVDTIKVRNITGPAIHASGIQYDQKHDKLAILLNAGAAFDTQGADISGDNNLVLYDPQAKKEEAVINLSQTAKEGFRAFQDMEHDDDGNVFVVGSYGGSLLRVGAQDKKVDEWWVGPAPAPAKGLTGLAKLDAETLLVTDQGESQLYRYSMTQRGQREKVVLTGGNLTEALDGVYLPPRYQGRCLLVSDSVNGTLVVRSRDAWKTAEVADIVPNDFLAADGSTAASVQVADRVLAVTEWFLDGGGSRAGNRSEFPMVDITDRVDRSCDPTNDRVVFPDELDRINQAAKNKNKAPAQAAGGRPGSGSACT</sequence>
<dbReference type="EMBL" id="KQ030522">
    <property type="protein sequence ID" value="KJZ74816.1"/>
    <property type="molecule type" value="Genomic_DNA"/>
</dbReference>
<evidence type="ECO:0000256" key="1">
    <source>
        <dbReference type="SAM" id="MobiDB-lite"/>
    </source>
</evidence>
<feature type="chain" id="PRO_5002525985" description="SMP-30/Gluconolactonase/LRE-like region domain-containing protein" evidence="2">
    <location>
        <begin position="21"/>
        <end position="397"/>
    </location>
</feature>
<keyword evidence="4" id="KW-1185">Reference proteome</keyword>
<dbReference type="Proteomes" id="UP000054481">
    <property type="component" value="Unassembled WGS sequence"/>
</dbReference>
<evidence type="ECO:0000256" key="2">
    <source>
        <dbReference type="SAM" id="SignalP"/>
    </source>
</evidence>
<evidence type="ECO:0000313" key="3">
    <source>
        <dbReference type="EMBL" id="KJZ74816.1"/>
    </source>
</evidence>
<dbReference type="Gene3D" id="2.130.10.10">
    <property type="entry name" value="YVTN repeat-like/Quinoprotein amine dehydrogenase"/>
    <property type="match status" value="1"/>
</dbReference>
<dbReference type="CDD" id="cd12811">
    <property type="entry name" value="MALA"/>
    <property type="match status" value="1"/>
</dbReference>
<evidence type="ECO:0008006" key="5">
    <source>
        <dbReference type="Google" id="ProtNLM"/>
    </source>
</evidence>
<reference evidence="3 4" key="1">
    <citation type="journal article" date="2014" name="Genome Biol. Evol.">
        <title>Comparative genomics and transcriptomics analyses reveal divergent lifestyle features of nematode endoparasitic fungus Hirsutella minnesotensis.</title>
        <authorList>
            <person name="Lai Y."/>
            <person name="Liu K."/>
            <person name="Zhang X."/>
            <person name="Zhang X."/>
            <person name="Li K."/>
            <person name="Wang N."/>
            <person name="Shu C."/>
            <person name="Wu Y."/>
            <person name="Wang C."/>
            <person name="Bushley K.E."/>
            <person name="Xiang M."/>
            <person name="Liu X."/>
        </authorList>
    </citation>
    <scope>NUCLEOTIDE SEQUENCE [LARGE SCALE GENOMIC DNA]</scope>
    <source>
        <strain evidence="3 4">3608</strain>
    </source>
</reference>
<dbReference type="AlphaFoldDB" id="A0A0F7ZJZ4"/>
<gene>
    <name evidence="3" type="ORF">HIM_05725</name>
</gene>
<dbReference type="SUPFAM" id="SSF101898">
    <property type="entry name" value="NHL repeat"/>
    <property type="match status" value="1"/>
</dbReference>
<name>A0A0F7ZJZ4_9HYPO</name>
<proteinExistence type="predicted"/>
<dbReference type="InterPro" id="IPR054550">
    <property type="entry name" value="Mala_s_1-like"/>
</dbReference>
<accession>A0A0F7ZJZ4</accession>
<feature type="compositionally biased region" description="Low complexity" evidence="1">
    <location>
        <begin position="375"/>
        <end position="386"/>
    </location>
</feature>
<dbReference type="OrthoDB" id="4434395at2759"/>
<evidence type="ECO:0000313" key="4">
    <source>
        <dbReference type="Proteomes" id="UP000054481"/>
    </source>
</evidence>